<keyword evidence="2" id="KW-1185">Reference proteome</keyword>
<gene>
    <name evidence="1" type="ORF">GCM10010982_30160</name>
</gene>
<dbReference type="SUPFAM" id="SSF48452">
    <property type="entry name" value="TPR-like"/>
    <property type="match status" value="1"/>
</dbReference>
<dbReference type="Gene3D" id="1.20.58.320">
    <property type="entry name" value="TPR-like"/>
    <property type="match status" value="1"/>
</dbReference>
<sequence>MDNKFEEIIPHEVSEILAYWFGEIRHGLAETGKSDIWYGADSHIDDYISTHFAQRLVEASLGKWDDWLQSAKGRLAQILLFDQFSRNIYRAKAQAFAYDKLALGLCLDGMALGHDKQLSLIERIFFYHPLEHAEQPDIQEISVQQFSLLAQAFPEGEQHQLALNAYRYAVEHRDIIARFGRFPHRNQALGRAATAEEQDYLRRGGKRFGQ</sequence>
<evidence type="ECO:0000313" key="2">
    <source>
        <dbReference type="Proteomes" id="UP000606935"/>
    </source>
</evidence>
<reference evidence="1" key="2">
    <citation type="submission" date="2020-09" db="EMBL/GenBank/DDBJ databases">
        <authorList>
            <person name="Sun Q."/>
            <person name="Zhou Y."/>
        </authorList>
    </citation>
    <scope>NUCLEOTIDE SEQUENCE</scope>
    <source>
        <strain evidence="1">CGMCC 1.7086</strain>
    </source>
</reference>
<accession>A0A917Z1L2</accession>
<proteinExistence type="predicted"/>
<evidence type="ECO:0008006" key="3">
    <source>
        <dbReference type="Google" id="ProtNLM"/>
    </source>
</evidence>
<reference evidence="1" key="1">
    <citation type="journal article" date="2014" name="Int. J. Syst. Evol. Microbiol.">
        <title>Complete genome sequence of Corynebacterium casei LMG S-19264T (=DSM 44701T), isolated from a smear-ripened cheese.</title>
        <authorList>
            <consortium name="US DOE Joint Genome Institute (JGI-PGF)"/>
            <person name="Walter F."/>
            <person name="Albersmeier A."/>
            <person name="Kalinowski J."/>
            <person name="Ruckert C."/>
        </authorList>
    </citation>
    <scope>NUCLEOTIDE SEQUENCE</scope>
    <source>
        <strain evidence="1">CGMCC 1.7086</strain>
    </source>
</reference>
<dbReference type="RefSeq" id="WP_188696965.1">
    <property type="nucleotide sequence ID" value="NZ_BMLS01000005.1"/>
</dbReference>
<dbReference type="InterPro" id="IPR011990">
    <property type="entry name" value="TPR-like_helical_dom_sf"/>
</dbReference>
<comment type="caution">
    <text evidence="1">The sequence shown here is derived from an EMBL/GenBank/DDBJ whole genome shotgun (WGS) entry which is preliminary data.</text>
</comment>
<organism evidence="1 2">
    <name type="scientific">Bowmanella pacifica</name>
    <dbReference type="NCBI Taxonomy" id="502051"/>
    <lineage>
        <taxon>Bacteria</taxon>
        <taxon>Pseudomonadati</taxon>
        <taxon>Pseudomonadota</taxon>
        <taxon>Gammaproteobacteria</taxon>
        <taxon>Alteromonadales</taxon>
        <taxon>Alteromonadaceae</taxon>
        <taxon>Bowmanella</taxon>
    </lineage>
</organism>
<dbReference type="Proteomes" id="UP000606935">
    <property type="component" value="Unassembled WGS sequence"/>
</dbReference>
<dbReference type="AlphaFoldDB" id="A0A917Z1L2"/>
<evidence type="ECO:0000313" key="1">
    <source>
        <dbReference type="EMBL" id="GGO72321.1"/>
    </source>
</evidence>
<dbReference type="EMBL" id="BMLS01000005">
    <property type="protein sequence ID" value="GGO72321.1"/>
    <property type="molecule type" value="Genomic_DNA"/>
</dbReference>
<name>A0A917Z1L2_9ALTE</name>
<dbReference type="Gene3D" id="1.25.40.10">
    <property type="entry name" value="Tetratricopeptide repeat domain"/>
    <property type="match status" value="1"/>
</dbReference>
<protein>
    <recommendedName>
        <fullName evidence="3">DUF924 domain-containing protein</fullName>
    </recommendedName>
</protein>
<dbReference type="InterPro" id="IPR010323">
    <property type="entry name" value="DUF924"/>
</dbReference>
<dbReference type="Pfam" id="PF06041">
    <property type="entry name" value="DUF924"/>
    <property type="match status" value="1"/>
</dbReference>